<comment type="caution">
    <text evidence="2">The sequence shown here is derived from an EMBL/GenBank/DDBJ whole genome shotgun (WGS) entry which is preliminary data.</text>
</comment>
<evidence type="ECO:0000313" key="3">
    <source>
        <dbReference type="Proteomes" id="UP000828390"/>
    </source>
</evidence>
<feature type="compositionally biased region" description="Basic and acidic residues" evidence="1">
    <location>
        <begin position="37"/>
        <end position="46"/>
    </location>
</feature>
<gene>
    <name evidence="2" type="ORF">DPMN_153437</name>
</gene>
<accession>A0A9D4J4T6</accession>
<organism evidence="2 3">
    <name type="scientific">Dreissena polymorpha</name>
    <name type="common">Zebra mussel</name>
    <name type="synonym">Mytilus polymorpha</name>
    <dbReference type="NCBI Taxonomy" id="45954"/>
    <lineage>
        <taxon>Eukaryota</taxon>
        <taxon>Metazoa</taxon>
        <taxon>Spiralia</taxon>
        <taxon>Lophotrochozoa</taxon>
        <taxon>Mollusca</taxon>
        <taxon>Bivalvia</taxon>
        <taxon>Autobranchia</taxon>
        <taxon>Heteroconchia</taxon>
        <taxon>Euheterodonta</taxon>
        <taxon>Imparidentia</taxon>
        <taxon>Neoheterodontei</taxon>
        <taxon>Myida</taxon>
        <taxon>Dreissenoidea</taxon>
        <taxon>Dreissenidae</taxon>
        <taxon>Dreissena</taxon>
    </lineage>
</organism>
<feature type="compositionally biased region" description="Basic residues" evidence="1">
    <location>
        <begin position="1"/>
        <end position="10"/>
    </location>
</feature>
<keyword evidence="3" id="KW-1185">Reference proteome</keyword>
<reference evidence="2" key="2">
    <citation type="submission" date="2020-11" db="EMBL/GenBank/DDBJ databases">
        <authorList>
            <person name="McCartney M.A."/>
            <person name="Auch B."/>
            <person name="Kono T."/>
            <person name="Mallez S."/>
            <person name="Becker A."/>
            <person name="Gohl D.M."/>
            <person name="Silverstein K.A.T."/>
            <person name="Koren S."/>
            <person name="Bechman K.B."/>
            <person name="Herman A."/>
            <person name="Abrahante J.E."/>
            <person name="Garbe J."/>
        </authorList>
    </citation>
    <scope>NUCLEOTIDE SEQUENCE</scope>
    <source>
        <strain evidence="2">Duluth1</strain>
        <tissue evidence="2">Whole animal</tissue>
    </source>
</reference>
<proteinExistence type="predicted"/>
<evidence type="ECO:0000256" key="1">
    <source>
        <dbReference type="SAM" id="MobiDB-lite"/>
    </source>
</evidence>
<dbReference type="AlphaFoldDB" id="A0A9D4J4T6"/>
<evidence type="ECO:0000313" key="2">
    <source>
        <dbReference type="EMBL" id="KAH3799821.1"/>
    </source>
</evidence>
<protein>
    <submittedName>
        <fullName evidence="2">Uncharacterized protein</fullName>
    </submittedName>
</protein>
<dbReference type="EMBL" id="JAIWYP010000007">
    <property type="protein sequence ID" value="KAH3799821.1"/>
    <property type="molecule type" value="Genomic_DNA"/>
</dbReference>
<reference evidence="2" key="1">
    <citation type="journal article" date="2019" name="bioRxiv">
        <title>The Genome of the Zebra Mussel, Dreissena polymorpha: A Resource for Invasive Species Research.</title>
        <authorList>
            <person name="McCartney M.A."/>
            <person name="Auch B."/>
            <person name="Kono T."/>
            <person name="Mallez S."/>
            <person name="Zhang Y."/>
            <person name="Obille A."/>
            <person name="Becker A."/>
            <person name="Abrahante J.E."/>
            <person name="Garbe J."/>
            <person name="Badalamenti J.P."/>
            <person name="Herman A."/>
            <person name="Mangelson H."/>
            <person name="Liachko I."/>
            <person name="Sullivan S."/>
            <person name="Sone E.D."/>
            <person name="Koren S."/>
            <person name="Silverstein K.A.T."/>
            <person name="Beckman K.B."/>
            <person name="Gohl D.M."/>
        </authorList>
    </citation>
    <scope>NUCLEOTIDE SEQUENCE</scope>
    <source>
        <strain evidence="2">Duluth1</strain>
        <tissue evidence="2">Whole animal</tissue>
    </source>
</reference>
<name>A0A9D4J4T6_DREPO</name>
<feature type="region of interest" description="Disordered" evidence="1">
    <location>
        <begin position="1"/>
        <end position="54"/>
    </location>
</feature>
<dbReference type="Proteomes" id="UP000828390">
    <property type="component" value="Unassembled WGS sequence"/>
</dbReference>
<feature type="compositionally biased region" description="Basic and acidic residues" evidence="1">
    <location>
        <begin position="11"/>
        <end position="20"/>
    </location>
</feature>
<dbReference type="OrthoDB" id="10071442at2759"/>
<sequence length="341" mass="38749">MDGTKKKGRIRAADLKRDSQPSHSSTKYDFSKIVALKGKEGRDPRNTGRPAGIESCPSGSKKICLEVHENEGTVENASQITEIATCVDQLSCDEIYRNLLLEQNGFFHLDDQYKTYAMQDFDVEKSSLKPSVFHILQRDGCKFSDDLAWLWKCTCNKDRSDMISCFQGKMHITYHEFTDRWPICQHIKIGIAILNTFDSIIGIIPTITEAEVEVFDEFDGQPITSSFENVVLLKNGLYCVWHADDYGIVSTSGREPRCLVCPHSHCSHTRTIEAANITVTSASEKKSYSKQCLSTLKIPFVSSTEMQNQYQMPVSDRFMFERNNDVVYALMHWNVRIVEPA</sequence>